<sequence length="362" mass="38169">MTHAGTEAALIAPGTSDALALLRTGTVIPAHPLALTEAGSFDERHQRALTRYQLAAGVGGVAVGVHSTEFAIREADVGLLAPVLELAAETVRAEATRTTILVGGAVGPTAQAVSEAELAAGLGYHAVLLSPGGLAGASEADLVARTRAVAEVLPVIGFYLQPAVGGRALSQQYWHDMAAIEGVVAIKAAPFDRYATLDVLRAVADCGRDDLVVYTGNDDSILHDLITPLGYPDGAGGLRSLWMRGGLLGQWAVWTRRAVEMFERVQRLRGGDGSELPGLLRLAPQLTDANSAVFDAANAFRGCIPGIKEVLRRQGLLDSIRCLDPDEQLSPGQAAELDRVTAAYPWLTDDTFIAEHRDGWLS</sequence>
<dbReference type="SMART" id="SM01130">
    <property type="entry name" value="DHDPS"/>
    <property type="match status" value="1"/>
</dbReference>
<protein>
    <submittedName>
        <fullName evidence="2">Dihydrodipicolinate synthase family protein</fullName>
    </submittedName>
</protein>
<dbReference type="EMBL" id="SMNA01000006">
    <property type="protein sequence ID" value="TDE92792.1"/>
    <property type="molecule type" value="Genomic_DNA"/>
</dbReference>
<dbReference type="RefSeq" id="WP_133108422.1">
    <property type="nucleotide sequence ID" value="NZ_SMNA01000006.1"/>
</dbReference>
<dbReference type="Proteomes" id="UP000504882">
    <property type="component" value="Unassembled WGS sequence"/>
</dbReference>
<keyword evidence="1" id="KW-0456">Lyase</keyword>
<name>A0ABY2E7E4_9MICO</name>
<comment type="caution">
    <text evidence="2">The sequence shown here is derived from an EMBL/GenBank/DDBJ whole genome shotgun (WGS) entry which is preliminary data.</text>
</comment>
<reference evidence="2 3" key="1">
    <citation type="submission" date="2019-03" db="EMBL/GenBank/DDBJ databases">
        <title>Genomic features of bacteria from cold environments.</title>
        <authorList>
            <person name="Shen L."/>
        </authorList>
    </citation>
    <scope>NUCLEOTIDE SEQUENCE [LARGE SCALE GENOMIC DNA]</scope>
    <source>
        <strain evidence="3">T3246-1</strain>
    </source>
</reference>
<gene>
    <name evidence="2" type="ORF">EXU48_14880</name>
</gene>
<evidence type="ECO:0000313" key="2">
    <source>
        <dbReference type="EMBL" id="TDE92792.1"/>
    </source>
</evidence>
<dbReference type="SUPFAM" id="SSF51569">
    <property type="entry name" value="Aldolase"/>
    <property type="match status" value="1"/>
</dbReference>
<organism evidence="2 3">
    <name type="scientific">Occultella glacieicola</name>
    <dbReference type="NCBI Taxonomy" id="2518684"/>
    <lineage>
        <taxon>Bacteria</taxon>
        <taxon>Bacillati</taxon>
        <taxon>Actinomycetota</taxon>
        <taxon>Actinomycetes</taxon>
        <taxon>Micrococcales</taxon>
        <taxon>Ruaniaceae</taxon>
        <taxon>Occultella</taxon>
    </lineage>
</organism>
<keyword evidence="3" id="KW-1185">Reference proteome</keyword>
<dbReference type="InterPro" id="IPR013785">
    <property type="entry name" value="Aldolase_TIM"/>
</dbReference>
<evidence type="ECO:0000313" key="3">
    <source>
        <dbReference type="Proteomes" id="UP000504882"/>
    </source>
</evidence>
<accession>A0ABY2E7E4</accession>
<dbReference type="Gene3D" id="3.20.20.70">
    <property type="entry name" value="Aldolase class I"/>
    <property type="match status" value="1"/>
</dbReference>
<proteinExistence type="predicted"/>
<dbReference type="InterPro" id="IPR002220">
    <property type="entry name" value="DapA-like"/>
</dbReference>
<dbReference type="PANTHER" id="PTHR12128">
    <property type="entry name" value="DIHYDRODIPICOLINATE SYNTHASE"/>
    <property type="match status" value="1"/>
</dbReference>
<dbReference type="PANTHER" id="PTHR12128:SF51">
    <property type="entry name" value="BLL4205 PROTEIN"/>
    <property type="match status" value="1"/>
</dbReference>
<evidence type="ECO:0000256" key="1">
    <source>
        <dbReference type="ARBA" id="ARBA00023239"/>
    </source>
</evidence>
<dbReference type="Pfam" id="PF00701">
    <property type="entry name" value="DHDPS"/>
    <property type="match status" value="1"/>
</dbReference>